<feature type="domain" description="HTH lysR-type" evidence="5">
    <location>
        <begin position="2"/>
        <end position="59"/>
    </location>
</feature>
<dbReference type="AlphaFoldDB" id="A0A3A6QDT8"/>
<dbReference type="InterPro" id="IPR036390">
    <property type="entry name" value="WH_DNA-bd_sf"/>
</dbReference>
<dbReference type="Proteomes" id="UP000273252">
    <property type="component" value="Unassembled WGS sequence"/>
</dbReference>
<dbReference type="SUPFAM" id="SSF53850">
    <property type="entry name" value="Periplasmic binding protein-like II"/>
    <property type="match status" value="1"/>
</dbReference>
<dbReference type="PANTHER" id="PTHR30126:SF99">
    <property type="entry name" value="TRANSCRIPTIONAL REGULATOR LYSR FAMILY"/>
    <property type="match status" value="1"/>
</dbReference>
<comment type="similarity">
    <text evidence="1">Belongs to the LysR transcriptional regulatory family.</text>
</comment>
<dbReference type="PRINTS" id="PR00039">
    <property type="entry name" value="HTHLYSR"/>
</dbReference>
<dbReference type="InterPro" id="IPR000847">
    <property type="entry name" value="LysR_HTH_N"/>
</dbReference>
<evidence type="ECO:0000256" key="4">
    <source>
        <dbReference type="ARBA" id="ARBA00023163"/>
    </source>
</evidence>
<dbReference type="Pfam" id="PF00126">
    <property type="entry name" value="HTH_1"/>
    <property type="match status" value="1"/>
</dbReference>
<keyword evidence="7" id="KW-1185">Reference proteome</keyword>
<evidence type="ECO:0000313" key="6">
    <source>
        <dbReference type="EMBL" id="RJX66201.1"/>
    </source>
</evidence>
<dbReference type="PANTHER" id="PTHR30126">
    <property type="entry name" value="HTH-TYPE TRANSCRIPTIONAL REGULATOR"/>
    <property type="match status" value="1"/>
</dbReference>
<reference evidence="6 7" key="1">
    <citation type="submission" date="2018-08" db="EMBL/GenBank/DDBJ databases">
        <title>Vibrio isolated from the Eastern China Marginal Seas.</title>
        <authorList>
            <person name="Li Y."/>
        </authorList>
    </citation>
    <scope>NUCLEOTIDE SEQUENCE [LARGE SCALE GENOMIC DNA]</scope>
    <source>
        <strain evidence="6 7">BEI233</strain>
    </source>
</reference>
<evidence type="ECO:0000256" key="1">
    <source>
        <dbReference type="ARBA" id="ARBA00009437"/>
    </source>
</evidence>
<dbReference type="Gene3D" id="3.40.190.10">
    <property type="entry name" value="Periplasmic binding protein-like II"/>
    <property type="match status" value="2"/>
</dbReference>
<accession>A0A3A6QDT8</accession>
<dbReference type="OrthoDB" id="5289754at2"/>
<dbReference type="Gene3D" id="1.10.10.10">
    <property type="entry name" value="Winged helix-like DNA-binding domain superfamily/Winged helix DNA-binding domain"/>
    <property type="match status" value="1"/>
</dbReference>
<sequence>MLNPLWLKTFQTLIDTGHFTRTAEKLYMTQPGVSQHIKKLEQACGYPLIERYNKSFEITQQGIAVYQYALQYAHNETALLASLHNDDPFSGPVSLSCSGSLALLLYPKLLDLQCKYPNLVIQLEAAPNKKILADILSGEMDLGIVRHLPKDGRYATKPLGEEALCLMMPKSKAVSSLTQNHLQSIGLIRHPDVEHYLSLYFSTCNEDALRDLNTDDFPHTGYVNQLNQILLPVSKGLGFTVLPYNALKNFVNRDQISVYQAQQNVVEKLHLISKKRRPHPARFQTVINEIEQILNLKD</sequence>
<dbReference type="GO" id="GO:0003700">
    <property type="term" value="F:DNA-binding transcription factor activity"/>
    <property type="evidence" value="ECO:0007669"/>
    <property type="project" value="InterPro"/>
</dbReference>
<evidence type="ECO:0000313" key="7">
    <source>
        <dbReference type="Proteomes" id="UP000273252"/>
    </source>
</evidence>
<dbReference type="InterPro" id="IPR005119">
    <property type="entry name" value="LysR_subst-bd"/>
</dbReference>
<gene>
    <name evidence="6" type="ORF">DZ860_20425</name>
</gene>
<protein>
    <submittedName>
        <fullName evidence="6">LysR family transcriptional regulator</fullName>
    </submittedName>
</protein>
<dbReference type="RefSeq" id="WP_120034821.1">
    <property type="nucleotide sequence ID" value="NZ_QVMU01000029.1"/>
</dbReference>
<proteinExistence type="inferred from homology"/>
<name>A0A3A6QDT8_9VIBR</name>
<dbReference type="GO" id="GO:0000976">
    <property type="term" value="F:transcription cis-regulatory region binding"/>
    <property type="evidence" value="ECO:0007669"/>
    <property type="project" value="TreeGrafter"/>
</dbReference>
<evidence type="ECO:0000256" key="2">
    <source>
        <dbReference type="ARBA" id="ARBA00023015"/>
    </source>
</evidence>
<dbReference type="Pfam" id="PF03466">
    <property type="entry name" value="LysR_substrate"/>
    <property type="match status" value="1"/>
</dbReference>
<evidence type="ECO:0000256" key="3">
    <source>
        <dbReference type="ARBA" id="ARBA00023125"/>
    </source>
</evidence>
<dbReference type="PROSITE" id="PS50931">
    <property type="entry name" value="HTH_LYSR"/>
    <property type="match status" value="1"/>
</dbReference>
<comment type="caution">
    <text evidence="6">The sequence shown here is derived from an EMBL/GenBank/DDBJ whole genome shotgun (WGS) entry which is preliminary data.</text>
</comment>
<organism evidence="6 7">
    <name type="scientific">Vibrio sinensis</name>
    <dbReference type="NCBI Taxonomy" id="2302434"/>
    <lineage>
        <taxon>Bacteria</taxon>
        <taxon>Pseudomonadati</taxon>
        <taxon>Pseudomonadota</taxon>
        <taxon>Gammaproteobacteria</taxon>
        <taxon>Vibrionales</taxon>
        <taxon>Vibrionaceae</taxon>
        <taxon>Vibrio</taxon>
    </lineage>
</organism>
<keyword evidence="3" id="KW-0238">DNA-binding</keyword>
<dbReference type="InterPro" id="IPR036388">
    <property type="entry name" value="WH-like_DNA-bd_sf"/>
</dbReference>
<dbReference type="CDD" id="cd05466">
    <property type="entry name" value="PBP2_LTTR_substrate"/>
    <property type="match status" value="1"/>
</dbReference>
<keyword evidence="2" id="KW-0805">Transcription regulation</keyword>
<dbReference type="EMBL" id="QVMU01000029">
    <property type="protein sequence ID" value="RJX66201.1"/>
    <property type="molecule type" value="Genomic_DNA"/>
</dbReference>
<dbReference type="SUPFAM" id="SSF46785">
    <property type="entry name" value="Winged helix' DNA-binding domain"/>
    <property type="match status" value="1"/>
</dbReference>
<evidence type="ECO:0000259" key="5">
    <source>
        <dbReference type="PROSITE" id="PS50931"/>
    </source>
</evidence>
<keyword evidence="4" id="KW-0804">Transcription</keyword>